<dbReference type="EMBL" id="MN739377">
    <property type="protein sequence ID" value="QHT01561.1"/>
    <property type="molecule type" value="Genomic_DNA"/>
</dbReference>
<dbReference type="AlphaFoldDB" id="A0A6C0CAV3"/>
<accession>A0A6C0CAV3</accession>
<organism evidence="1">
    <name type="scientific">viral metagenome</name>
    <dbReference type="NCBI Taxonomy" id="1070528"/>
    <lineage>
        <taxon>unclassified sequences</taxon>
        <taxon>metagenomes</taxon>
        <taxon>organismal metagenomes</taxon>
    </lineage>
</organism>
<sequence length="53" mass="6089">MYANNQIFTYCHLRMCGCTNKTCIVNLFYPKHYHCMRVGDEGDGCGVILVLNK</sequence>
<proteinExistence type="predicted"/>
<evidence type="ECO:0000313" key="1">
    <source>
        <dbReference type="EMBL" id="QHT01561.1"/>
    </source>
</evidence>
<protein>
    <submittedName>
        <fullName evidence="1">Uncharacterized protein</fullName>
    </submittedName>
</protein>
<reference evidence="1" key="1">
    <citation type="journal article" date="2020" name="Nature">
        <title>Giant virus diversity and host interactions through global metagenomics.</title>
        <authorList>
            <person name="Schulz F."/>
            <person name="Roux S."/>
            <person name="Paez-Espino D."/>
            <person name="Jungbluth S."/>
            <person name="Walsh D.A."/>
            <person name="Denef V.J."/>
            <person name="McMahon K.D."/>
            <person name="Konstantinidis K.T."/>
            <person name="Eloe-Fadrosh E.A."/>
            <person name="Kyrpides N.C."/>
            <person name="Woyke T."/>
        </authorList>
    </citation>
    <scope>NUCLEOTIDE SEQUENCE</scope>
    <source>
        <strain evidence="1">GVMAG-M-3300020192-26</strain>
    </source>
</reference>
<name>A0A6C0CAV3_9ZZZZ</name>